<organism evidence="1 2">
    <name type="scientific">Tsukamurella pulmonis</name>
    <dbReference type="NCBI Taxonomy" id="47312"/>
    <lineage>
        <taxon>Bacteria</taxon>
        <taxon>Bacillati</taxon>
        <taxon>Actinomycetota</taxon>
        <taxon>Actinomycetes</taxon>
        <taxon>Mycobacteriales</taxon>
        <taxon>Tsukamurellaceae</taxon>
        <taxon>Tsukamurella</taxon>
    </lineage>
</organism>
<evidence type="ECO:0000313" key="1">
    <source>
        <dbReference type="EMBL" id="SDQ36724.1"/>
    </source>
</evidence>
<keyword evidence="2" id="KW-1185">Reference proteome</keyword>
<accession>A0A1H1AAQ9</accession>
<sequence>MSDQTDADAWVTRTDEPSVWAVTIGTGPSVRGRLRDLRRLAAALVDPGVELVWHWPADIQDVLDESENEAANINASKKRLAALRRGLAVDLRGPEDAPKEGIEDVAAVLEVSKQRASDLVKEGRAARGES</sequence>
<gene>
    <name evidence="1" type="ORF">SAMN04489765_0133</name>
</gene>
<evidence type="ECO:0000313" key="2">
    <source>
        <dbReference type="Proteomes" id="UP000183053"/>
    </source>
</evidence>
<dbReference type="STRING" id="47312.SAMN04489765_0133"/>
<dbReference type="EMBL" id="FNLF01000002">
    <property type="protein sequence ID" value="SDQ36724.1"/>
    <property type="molecule type" value="Genomic_DNA"/>
</dbReference>
<reference evidence="2" key="1">
    <citation type="submission" date="2016-10" db="EMBL/GenBank/DDBJ databases">
        <authorList>
            <person name="Varghese N."/>
            <person name="Submissions S."/>
        </authorList>
    </citation>
    <scope>NUCLEOTIDE SEQUENCE [LARGE SCALE GENOMIC DNA]</scope>
    <source>
        <strain evidence="2">DSM 44142</strain>
    </source>
</reference>
<dbReference type="Proteomes" id="UP000183053">
    <property type="component" value="Unassembled WGS sequence"/>
</dbReference>
<dbReference type="AlphaFoldDB" id="A0A1H1AAQ9"/>
<dbReference type="RefSeq" id="WP_139184119.1">
    <property type="nucleotide sequence ID" value="NZ_FNLF01000002.1"/>
</dbReference>
<protein>
    <submittedName>
        <fullName evidence="1">Uncharacterized protein</fullName>
    </submittedName>
</protein>
<name>A0A1H1AAQ9_9ACTN</name>
<proteinExistence type="predicted"/>